<dbReference type="InterPro" id="IPR036852">
    <property type="entry name" value="Peptidase_S8/S53_dom_sf"/>
</dbReference>
<dbReference type="SUPFAM" id="SSF52743">
    <property type="entry name" value="Subtilisin-like"/>
    <property type="match status" value="1"/>
</dbReference>
<accession>A2BLI0</accession>
<sequence length="1378" mass="152489">MGPYIHPAFKTKEYWEYGGLSGKVFREILSLAEEFANHRGIVVEKPSEPYAAAILLVEPHVDMSFYRSLAKAIVITGIYPTHAYTIVTGWVTPSSIEKLSKMAGIVAILPDVTLDNLLSSARNDELLRELQMMGRVDPDELIASKPVLEKPRELPAAPAGPVDLLSIPGMYHYTVNITRAIEVWSKYGIMGQNTTLAIIDTGVDYASPGLGLDAIARDEYGIPLIFDADSLGLVLTPVPAIPVNETHVYVDVSELYFFYPPYNVFKDNVSFARFGDVWLYWNLPEYWRVPLDVYAGFSTSGVVPRFGIAVRIISTPVGTVAFGAPVLVYDSDGDGYYDTVRVDMTTTYYYFYQAVNQSGALASLYLYQPPYSGPDYDFSDEPAIRYGNEIAALDLDGDGVYDFSVGTLAGYIYDAFGIVLLEENNVLKQMLAGLEPGYGVSVFNVWDMWSFDYLGYVWPGMDVWAGRYVVLEYDFHSHGTFCATTAAGRPAWGYTGYGEYSGWSLIVGQAPDTKIAAASALSMGNVFAAVYFFSGFDVVNPYGVENGFFHYYVPVPGSVNPWIAFEGGILVWNYTGKPRVDATSNSWGASGWALWGWASGMDPISVVFDYTSLVSKTPHFVAAGNGGPGWGTVTSPGASAMAITVGAATEFTYRPFYGYLPGGNKEIVSWSNRGPAETGIAKPDIAAIGSFAWAMGRPWDALAWGALDGFFAFDLFGGTSQATPMTAGVASLVITAYKQATGKDFMPAPLLKTILMNTAHDTGFDPFSQGAGFVNALAAVEKALALAHGRPTLVYSTSVPDFILSQQAPNYETIAHGGIEEGGWAEPKLVLAGTSYAKAELTVKGVGRYKVYAMELVKTLEKPLVYMLGVSVPTITVDGIKIVWRSGSKIAINLTGLDYVDMVPLAYIDPSRLLSYDLVEISMVYPYQYFDSAGRYGTWRGGIYYNGIELWYWIDLNRNGIMELNETARIQYDLRGANAFHIQVAKLAEQLSEIERLVAMHTGMDVSAAPKQLVLVYRAYYNYWSYEVYSGKPVVIYADVTIKGYEWKSWNNIRVYPSVFTASGTRTVKIFAVMPRGPGIYTGYIVVENTLTGERILVPTTIIKILTMNDAYRSYTISRAYYYGDRNDFYRNDVLRGAFDWTWRYESGDWRTYLVEVKDPKIKYLVLELKWSGGTKNYMSNLDVMVFGPYTYKLVDIENDTAPYKVYSMNVNGLQLGGELTEDFRMFWDDPAPGTSRIIVPISGPGLYRIVVRNIEYSGVQQEESFMLKIAPGSLSIWPRVVKLSDGSRAYVRILAKIQATIDTSTVAIVPLDEMFGGYYEWYYPYNNFTVSVENIIGRSYRYASYIISLVSIYAPVGLGEGTYILPLALITGTPVTA</sequence>
<dbReference type="Pfam" id="PF00082">
    <property type="entry name" value="Peptidase_S8"/>
    <property type="match status" value="1"/>
</dbReference>
<keyword evidence="7" id="KW-1185">Reference proteome</keyword>
<dbReference type="STRING" id="415426.Hbut_0994"/>
<evidence type="ECO:0000256" key="2">
    <source>
        <dbReference type="ARBA" id="ARBA00022670"/>
    </source>
</evidence>
<feature type="domain" description="Peptidase S8/S53" evidence="5">
    <location>
        <begin position="473"/>
        <end position="772"/>
    </location>
</feature>
<reference evidence="6 7" key="1">
    <citation type="journal article" date="2007" name="Archaea">
        <title>The genome of Hyperthermus butylicus: a sulfur-reducing, peptide fermenting, neutrophilic Crenarchaeote growing up to 108 degrees C.</title>
        <authorList>
            <person name="Brugger K."/>
            <person name="Chen L."/>
            <person name="Stark M."/>
            <person name="Zibat A."/>
            <person name="Redder P."/>
            <person name="Ruepp A."/>
            <person name="Awayez M."/>
            <person name="She Q."/>
            <person name="Garrett R.A."/>
            <person name="Klenk H.P."/>
        </authorList>
    </citation>
    <scope>NUCLEOTIDE SEQUENCE [LARGE SCALE GENOMIC DNA]</scope>
    <source>
        <strain evidence="7">DSM 5456 / JCM 9403 / PLM1-5</strain>
    </source>
</reference>
<dbReference type="PANTHER" id="PTHR43806:SF11">
    <property type="entry name" value="CEREVISIN-RELATED"/>
    <property type="match status" value="1"/>
</dbReference>
<keyword evidence="4" id="KW-0720">Serine protease</keyword>
<dbReference type="InterPro" id="IPR000209">
    <property type="entry name" value="Peptidase_S8/S53_dom"/>
</dbReference>
<dbReference type="EnsemblBacteria" id="ABM80841">
    <property type="protein sequence ID" value="ABM80841"/>
    <property type="gene ID" value="Hbut_0994"/>
</dbReference>
<dbReference type="EMBL" id="CP000493">
    <property type="protein sequence ID" value="ABM80841.1"/>
    <property type="molecule type" value="Genomic_DNA"/>
</dbReference>
<evidence type="ECO:0000259" key="5">
    <source>
        <dbReference type="Pfam" id="PF00082"/>
    </source>
</evidence>
<name>A2BLI0_HYPBU</name>
<dbReference type="InterPro" id="IPR023828">
    <property type="entry name" value="Peptidase_S8_Ser-AS"/>
</dbReference>
<protein>
    <submittedName>
        <fullName evidence="6">Subtilisin serine protease</fullName>
    </submittedName>
</protein>
<dbReference type="GO" id="GO:0004252">
    <property type="term" value="F:serine-type endopeptidase activity"/>
    <property type="evidence" value="ECO:0007669"/>
    <property type="project" value="InterPro"/>
</dbReference>
<dbReference type="HOGENOM" id="CLU_265166_0_0_2"/>
<comment type="similarity">
    <text evidence="1">Belongs to the peptidase S8 family.</text>
</comment>
<evidence type="ECO:0000256" key="4">
    <source>
        <dbReference type="ARBA" id="ARBA00022825"/>
    </source>
</evidence>
<evidence type="ECO:0000313" key="7">
    <source>
        <dbReference type="Proteomes" id="UP000002593"/>
    </source>
</evidence>
<dbReference type="PROSITE" id="PS00138">
    <property type="entry name" value="SUBTILASE_SER"/>
    <property type="match status" value="1"/>
</dbReference>
<dbReference type="PANTHER" id="PTHR43806">
    <property type="entry name" value="PEPTIDASE S8"/>
    <property type="match status" value="1"/>
</dbReference>
<dbReference type="PRINTS" id="PR00723">
    <property type="entry name" value="SUBTILISIN"/>
</dbReference>
<dbReference type="PROSITE" id="PS51892">
    <property type="entry name" value="SUBTILASE"/>
    <property type="match status" value="1"/>
</dbReference>
<dbReference type="Proteomes" id="UP000002593">
    <property type="component" value="Chromosome"/>
</dbReference>
<dbReference type="InterPro" id="IPR050131">
    <property type="entry name" value="Peptidase_S8_subtilisin-like"/>
</dbReference>
<keyword evidence="2 6" id="KW-0645">Protease</keyword>
<evidence type="ECO:0000256" key="3">
    <source>
        <dbReference type="ARBA" id="ARBA00022801"/>
    </source>
</evidence>
<dbReference type="KEGG" id="hbu:Hbut_0994"/>
<dbReference type="CDD" id="cd07497">
    <property type="entry name" value="Peptidases_S8_14"/>
    <property type="match status" value="1"/>
</dbReference>
<keyword evidence="3" id="KW-0378">Hydrolase</keyword>
<gene>
    <name evidence="6" type="ordered locus">Hbut_0994</name>
</gene>
<dbReference type="InterPro" id="IPR015500">
    <property type="entry name" value="Peptidase_S8_subtilisin-rel"/>
</dbReference>
<dbReference type="eggNOG" id="arCOG00704">
    <property type="taxonomic scope" value="Archaea"/>
</dbReference>
<evidence type="ECO:0000313" key="6">
    <source>
        <dbReference type="EMBL" id="ABM80841.1"/>
    </source>
</evidence>
<evidence type="ECO:0000256" key="1">
    <source>
        <dbReference type="ARBA" id="ARBA00011073"/>
    </source>
</evidence>
<dbReference type="Gene3D" id="3.40.50.200">
    <property type="entry name" value="Peptidase S8/S53 domain"/>
    <property type="match status" value="1"/>
</dbReference>
<organism evidence="6 7">
    <name type="scientific">Hyperthermus butylicus (strain DSM 5456 / JCM 9403 / PLM1-5)</name>
    <dbReference type="NCBI Taxonomy" id="415426"/>
    <lineage>
        <taxon>Archaea</taxon>
        <taxon>Thermoproteota</taxon>
        <taxon>Thermoprotei</taxon>
        <taxon>Desulfurococcales</taxon>
        <taxon>Pyrodictiaceae</taxon>
        <taxon>Hyperthermus</taxon>
    </lineage>
</organism>
<dbReference type="InterPro" id="IPR034041">
    <property type="entry name" value="STABLE_peptidase"/>
</dbReference>
<dbReference type="GO" id="GO:0006508">
    <property type="term" value="P:proteolysis"/>
    <property type="evidence" value="ECO:0007669"/>
    <property type="project" value="UniProtKB-KW"/>
</dbReference>
<proteinExistence type="inferred from homology"/>